<keyword evidence="2" id="KW-0812">Transmembrane</keyword>
<reference evidence="3 4" key="1">
    <citation type="submission" date="2016-07" db="EMBL/GenBank/DDBJ databases">
        <title>Pervasive Adenine N6-methylation of Active Genes in Fungi.</title>
        <authorList>
            <consortium name="DOE Joint Genome Institute"/>
            <person name="Mondo S.J."/>
            <person name="Dannebaum R.O."/>
            <person name="Kuo R.C."/>
            <person name="Labutti K."/>
            <person name="Haridas S."/>
            <person name="Kuo A."/>
            <person name="Salamov A."/>
            <person name="Ahrendt S.R."/>
            <person name="Lipzen A."/>
            <person name="Sullivan W."/>
            <person name="Andreopoulos W.B."/>
            <person name="Clum A."/>
            <person name="Lindquist E."/>
            <person name="Daum C."/>
            <person name="Ramamoorthy G.K."/>
            <person name="Gryganskyi A."/>
            <person name="Culley D."/>
            <person name="Magnuson J.K."/>
            <person name="James T.Y."/>
            <person name="O'Malley M.A."/>
            <person name="Stajich J.E."/>
            <person name="Spatafora J.W."/>
            <person name="Visel A."/>
            <person name="Grigoriev I.V."/>
        </authorList>
    </citation>
    <scope>NUCLEOTIDE SEQUENCE [LARGE SCALE GENOMIC DNA]</scope>
    <source>
        <strain evidence="3 4">PL171</strain>
    </source>
</reference>
<feature type="compositionally biased region" description="Low complexity" evidence="1">
    <location>
        <begin position="1"/>
        <end position="29"/>
    </location>
</feature>
<proteinExistence type="predicted"/>
<feature type="compositionally biased region" description="Low complexity" evidence="1">
    <location>
        <begin position="292"/>
        <end position="314"/>
    </location>
</feature>
<dbReference type="AlphaFoldDB" id="A0A1Y2I6I6"/>
<evidence type="ECO:0000256" key="2">
    <source>
        <dbReference type="SAM" id="Phobius"/>
    </source>
</evidence>
<keyword evidence="4" id="KW-1185">Reference proteome</keyword>
<feature type="transmembrane region" description="Helical" evidence="2">
    <location>
        <begin position="45"/>
        <end position="64"/>
    </location>
</feature>
<accession>A0A1Y2I6I6</accession>
<keyword evidence="2" id="KW-1133">Transmembrane helix</keyword>
<comment type="caution">
    <text evidence="3">The sequence shown here is derived from an EMBL/GenBank/DDBJ whole genome shotgun (WGS) entry which is preliminary data.</text>
</comment>
<name>A0A1Y2I6I6_9FUNG</name>
<evidence type="ECO:0000313" key="4">
    <source>
        <dbReference type="Proteomes" id="UP000193411"/>
    </source>
</evidence>
<feature type="compositionally biased region" description="Pro residues" evidence="1">
    <location>
        <begin position="82"/>
        <end position="100"/>
    </location>
</feature>
<feature type="compositionally biased region" description="Low complexity" evidence="1">
    <location>
        <begin position="342"/>
        <end position="365"/>
    </location>
</feature>
<gene>
    <name evidence="3" type="ORF">BCR44DRAFT_39263</name>
</gene>
<feature type="compositionally biased region" description="Polar residues" evidence="1">
    <location>
        <begin position="224"/>
        <end position="244"/>
    </location>
</feature>
<feature type="region of interest" description="Disordered" evidence="1">
    <location>
        <begin position="219"/>
        <end position="318"/>
    </location>
</feature>
<feature type="region of interest" description="Disordered" evidence="1">
    <location>
        <begin position="75"/>
        <end position="197"/>
    </location>
</feature>
<dbReference type="Proteomes" id="UP000193411">
    <property type="component" value="Unassembled WGS sequence"/>
</dbReference>
<protein>
    <submittedName>
        <fullName evidence="3">Uncharacterized protein</fullName>
    </submittedName>
</protein>
<feature type="region of interest" description="Disordered" evidence="1">
    <location>
        <begin position="341"/>
        <end position="365"/>
    </location>
</feature>
<keyword evidence="2" id="KW-0472">Membrane</keyword>
<feature type="region of interest" description="Disordered" evidence="1">
    <location>
        <begin position="1"/>
        <end position="35"/>
    </location>
</feature>
<feature type="non-terminal residue" evidence="3">
    <location>
        <position position="424"/>
    </location>
</feature>
<organism evidence="3 4">
    <name type="scientific">Catenaria anguillulae PL171</name>
    <dbReference type="NCBI Taxonomy" id="765915"/>
    <lineage>
        <taxon>Eukaryota</taxon>
        <taxon>Fungi</taxon>
        <taxon>Fungi incertae sedis</taxon>
        <taxon>Blastocladiomycota</taxon>
        <taxon>Blastocladiomycetes</taxon>
        <taxon>Blastocladiales</taxon>
        <taxon>Catenariaceae</taxon>
        <taxon>Catenaria</taxon>
    </lineage>
</organism>
<evidence type="ECO:0000256" key="1">
    <source>
        <dbReference type="SAM" id="MobiDB-lite"/>
    </source>
</evidence>
<sequence>MPETGPSTTTTANTNNNSSGSGSSSKGTTQATQKNEQYVVNNPKLVPGILGGAAVVAIAGMVYIMRPNHPANAAGQSLSPIAVPPKPFNPTTRPPPPPVKKPVARNHNNNNIGNNLHANRSPRPSGSAPGLSPLPHHDNNSLHPSSAAGVRRGVVRKPSSLRMGVSADGTEVHAMSPTSPRSVPGSPHISPLASPSLTPGVVTTKTVDGKLTVSLAPAAAGGTVSPQVSPRLSPMLSPTPTAVATRSADGKLTVTLAGSAPPSPTFSALPSPTLAGPTTYAQGHRVEPAPLSPVSPASISTPPPSAAASATGAPKRNHSIRSHVSVWHNGTDRDSFAPEMLASQSQPQPQPQAYPTSPASLSPSPASSLMMQALMDDLNAAAAAQGVAGLPPALVRQGSQASSVNADGAPVRGTSVVAAKPSHF</sequence>
<feature type="compositionally biased region" description="Low complexity" evidence="1">
    <location>
        <begin position="106"/>
        <end position="134"/>
    </location>
</feature>
<evidence type="ECO:0000313" key="3">
    <source>
        <dbReference type="EMBL" id="ORZ41673.1"/>
    </source>
</evidence>
<dbReference type="EMBL" id="MCFL01000001">
    <property type="protein sequence ID" value="ORZ41673.1"/>
    <property type="molecule type" value="Genomic_DNA"/>
</dbReference>